<dbReference type="PANTHER" id="PTHR43802:SF1">
    <property type="entry name" value="IP11341P-RELATED"/>
    <property type="match status" value="1"/>
</dbReference>
<evidence type="ECO:0000313" key="7">
    <source>
        <dbReference type="EMBL" id="MDN4520825.1"/>
    </source>
</evidence>
<dbReference type="Proteomes" id="UP001172687">
    <property type="component" value="Unassembled WGS sequence"/>
</dbReference>
<comment type="catalytic activity">
    <reaction evidence="4">
        <text>a (3S)-3-hydroxyacyl-CoA = a (2E)-enoyl-CoA + H2O</text>
        <dbReference type="Rhea" id="RHEA:16105"/>
        <dbReference type="ChEBI" id="CHEBI:15377"/>
        <dbReference type="ChEBI" id="CHEBI:57318"/>
        <dbReference type="ChEBI" id="CHEBI:58856"/>
        <dbReference type="EC" id="4.2.1.17"/>
    </reaction>
</comment>
<evidence type="ECO:0000256" key="2">
    <source>
        <dbReference type="ARBA" id="ARBA00005254"/>
    </source>
</evidence>
<comment type="similarity">
    <text evidence="2 6">Belongs to the enoyl-CoA hydratase/isomerase family.</text>
</comment>
<keyword evidence="3" id="KW-0443">Lipid metabolism</keyword>
<dbReference type="CDD" id="cd06558">
    <property type="entry name" value="crotonase-like"/>
    <property type="match status" value="1"/>
</dbReference>
<evidence type="ECO:0000256" key="6">
    <source>
        <dbReference type="RuleBase" id="RU003707"/>
    </source>
</evidence>
<sequence length="267" mass="27810">MSDALVVTTRPVDHVAVVMLNRPETLNALDRGLMDELQVSLQALAGQDDVHVVVLTGAGRGFCSGADFGILSVLAESDSTFELMKHVSRPVQTLYHLPQLTIAAVNGPAAGAGWGLAMACDIRVAAASARFGATFARMGLGPDYGLSKTLPQAIGRDRALELLTTARIIDADEASAIGAVSAVVDDVLAHTVRLATEVARAPGRTVRSVKRTMRSAAAADFDTAVGVIEARAQAELFNHPDFMDVAAGWVAQVAGKAGPGHRPPVSP</sequence>
<proteinExistence type="inferred from homology"/>
<dbReference type="Gene3D" id="3.90.226.10">
    <property type="entry name" value="2-enoyl-CoA Hydratase, Chain A, domain 1"/>
    <property type="match status" value="1"/>
</dbReference>
<name>A0ABT8HJ87_MYCAO</name>
<evidence type="ECO:0000256" key="3">
    <source>
        <dbReference type="ARBA" id="ARBA00022832"/>
    </source>
</evidence>
<dbReference type="Pfam" id="PF00378">
    <property type="entry name" value="ECH_1"/>
    <property type="match status" value="1"/>
</dbReference>
<dbReference type="PANTHER" id="PTHR43802">
    <property type="entry name" value="ENOYL-COA HYDRATASE"/>
    <property type="match status" value="1"/>
</dbReference>
<keyword evidence="3" id="KW-0276">Fatty acid metabolism</keyword>
<dbReference type="EMBL" id="JAUHTC010000084">
    <property type="protein sequence ID" value="MDN4520825.1"/>
    <property type="molecule type" value="Genomic_DNA"/>
</dbReference>
<dbReference type="SUPFAM" id="SSF52096">
    <property type="entry name" value="ClpP/crotonase"/>
    <property type="match status" value="1"/>
</dbReference>
<comment type="caution">
    <text evidence="7">The sequence shown here is derived from an EMBL/GenBank/DDBJ whole genome shotgun (WGS) entry which is preliminary data.</text>
</comment>
<keyword evidence="8" id="KW-1185">Reference proteome</keyword>
<gene>
    <name evidence="7" type="ORF">QYF68_23840</name>
</gene>
<comment type="catalytic activity">
    <reaction evidence="5">
        <text>a 4-saturated-(3S)-3-hydroxyacyl-CoA = a (3E)-enoyl-CoA + H2O</text>
        <dbReference type="Rhea" id="RHEA:20724"/>
        <dbReference type="ChEBI" id="CHEBI:15377"/>
        <dbReference type="ChEBI" id="CHEBI:58521"/>
        <dbReference type="ChEBI" id="CHEBI:137480"/>
        <dbReference type="EC" id="4.2.1.17"/>
    </reaction>
</comment>
<dbReference type="InterPro" id="IPR001753">
    <property type="entry name" value="Enoyl-CoA_hydra/iso"/>
</dbReference>
<evidence type="ECO:0000256" key="4">
    <source>
        <dbReference type="ARBA" id="ARBA00023709"/>
    </source>
</evidence>
<dbReference type="PROSITE" id="PS00166">
    <property type="entry name" value="ENOYL_COA_HYDRATASE"/>
    <property type="match status" value="1"/>
</dbReference>
<comment type="function">
    <text evidence="1">Could possibly oxidize fatty acids using specific components.</text>
</comment>
<evidence type="ECO:0000313" key="8">
    <source>
        <dbReference type="Proteomes" id="UP001172687"/>
    </source>
</evidence>
<dbReference type="InterPro" id="IPR018376">
    <property type="entry name" value="Enoyl-CoA_hyd/isom_CS"/>
</dbReference>
<evidence type="ECO:0000256" key="5">
    <source>
        <dbReference type="ARBA" id="ARBA00023717"/>
    </source>
</evidence>
<organism evidence="7 8">
    <name type="scientific">Mycolicibacterium austroafricanum</name>
    <name type="common">Mycobacterium austroafricanum</name>
    <dbReference type="NCBI Taxonomy" id="39687"/>
    <lineage>
        <taxon>Bacteria</taxon>
        <taxon>Bacillati</taxon>
        <taxon>Actinomycetota</taxon>
        <taxon>Actinomycetes</taxon>
        <taxon>Mycobacteriales</taxon>
        <taxon>Mycobacteriaceae</taxon>
        <taxon>Mycolicibacterium</taxon>
    </lineage>
</organism>
<dbReference type="RefSeq" id="WP_051558439.1">
    <property type="nucleotide sequence ID" value="NZ_CP070380.1"/>
</dbReference>
<protein>
    <submittedName>
        <fullName evidence="7">Enoyl-CoA hydratase/isomerase family protein</fullName>
    </submittedName>
</protein>
<reference evidence="7" key="1">
    <citation type="submission" date="2023-07" db="EMBL/GenBank/DDBJ databases">
        <title>Degradation of tert-butanol by M. austroafricanum TBA100.</title>
        <authorList>
            <person name="Helbich S."/>
            <person name="Vainshtein Y."/>
        </authorList>
    </citation>
    <scope>NUCLEOTIDE SEQUENCE</scope>
    <source>
        <strain evidence="7">TBA100</strain>
    </source>
</reference>
<dbReference type="InterPro" id="IPR029045">
    <property type="entry name" value="ClpP/crotonase-like_dom_sf"/>
</dbReference>
<accession>A0ABT8HJ87</accession>
<evidence type="ECO:0000256" key="1">
    <source>
        <dbReference type="ARBA" id="ARBA00002994"/>
    </source>
</evidence>